<keyword evidence="2" id="KW-1185">Reference proteome</keyword>
<accession>A0A9Q6Z1Q1</accession>
<dbReference type="RefSeq" id="WP_075293416.1">
    <property type="nucleotide sequence ID" value="NZ_CP018802.1"/>
</dbReference>
<organism evidence="1 2">
    <name type="scientific">Histophilus somni</name>
    <name type="common">Haemophilus somnus</name>
    <dbReference type="NCBI Taxonomy" id="731"/>
    <lineage>
        <taxon>Bacteria</taxon>
        <taxon>Pseudomonadati</taxon>
        <taxon>Pseudomonadota</taxon>
        <taxon>Gammaproteobacteria</taxon>
        <taxon>Pasteurellales</taxon>
        <taxon>Pasteurellaceae</taxon>
        <taxon>Histophilus</taxon>
    </lineage>
</organism>
<evidence type="ECO:0000313" key="1">
    <source>
        <dbReference type="EMBL" id="QQF82802.1"/>
    </source>
</evidence>
<evidence type="ECO:0000313" key="2">
    <source>
        <dbReference type="Proteomes" id="UP000595373"/>
    </source>
</evidence>
<proteinExistence type="predicted"/>
<sequence length="166" mass="18558">MAFNKFGKFIFPAVVTIFTVDTLLPIVSPLQAIPVFQGEMACDDYAVEEAVRYYIDNGIRQDNVRLNDAAQSIIRHTNSNIDRSNPLWNAFANAFEGAGREVEKTTREGTKYIVFSSFESKEISNQNGIKRCRVLANTVSNTMTGGANYITHNYIVNIKNGHVTVE</sequence>
<dbReference type="EMBL" id="CP066558">
    <property type="protein sequence ID" value="QQF82802.1"/>
    <property type="molecule type" value="Genomic_DNA"/>
</dbReference>
<gene>
    <name evidence="1" type="ORF">JFL49_02475</name>
</gene>
<name>A0A9Q6Z1Q1_HISSO</name>
<reference evidence="1 2" key="1">
    <citation type="submission" date="2020-12" db="EMBL/GenBank/DDBJ databases">
        <title>ASc-MMNZ-VFA-070.</title>
        <authorList>
            <person name="Schryvers A."/>
            <person name="Mostafa Nazari M."/>
            <person name="Farshchi Andisi V."/>
            <person name="Timsit E."/>
            <person name="Walter Morck D."/>
        </authorList>
    </citation>
    <scope>NUCLEOTIDE SEQUENCE [LARGE SCALE GENOMIC DNA]</scope>
    <source>
        <strain evidence="1 2">ASc-MMNZ-VFA-070</strain>
    </source>
</reference>
<dbReference type="Proteomes" id="UP000595373">
    <property type="component" value="Chromosome"/>
</dbReference>
<dbReference type="OrthoDB" id="5684261at2"/>
<dbReference type="AlphaFoldDB" id="A0A9Q6Z1Q1"/>
<protein>
    <submittedName>
        <fullName evidence="1">Uncharacterized protein</fullName>
    </submittedName>
</protein>